<keyword evidence="4" id="KW-0813">Transport</keyword>
<dbReference type="AlphaFoldDB" id="A0A5N6MYV9"/>
<feature type="transmembrane region" description="Helical" evidence="10">
    <location>
        <begin position="218"/>
        <end position="237"/>
    </location>
</feature>
<evidence type="ECO:0000313" key="12">
    <source>
        <dbReference type="Proteomes" id="UP000326396"/>
    </source>
</evidence>
<sequence>MTTTVTPPASPPSQTELTVAPTIIVIHSDHKGILIATKALFFPLLSRCHAGYFRITLSLCCQTLLWNTLKDPPENAHVYRRILGLFPTAAFILLWSLSLFILASLSILYILRCALFSNMVKNEYLNDIGVNYLFAPSISWLLLIQSTPFLTPKTAWYLLLWWVFVAPILVLDVKIYGQWFMKGKGILSTMANPASQLSAVGNFVGARAAAQMGWKESAMVMFAVGMVHYVVVFVTLYQRMSENTRLPTMLRPVMFLFIAAPSMASLAWDSISGTFDVSSKMLFYLSLFLFLSLV</sequence>
<dbReference type="Gene3D" id="1.50.10.150">
    <property type="entry name" value="Voltage-dependent anion channel"/>
    <property type="match status" value="1"/>
</dbReference>
<evidence type="ECO:0000256" key="9">
    <source>
        <dbReference type="ARBA" id="ARBA00023136"/>
    </source>
</evidence>
<dbReference type="PANTHER" id="PTHR31269">
    <property type="entry name" value="S-TYPE ANION CHANNEL SLAH3"/>
    <property type="match status" value="1"/>
</dbReference>
<evidence type="ECO:0000256" key="10">
    <source>
        <dbReference type="SAM" id="Phobius"/>
    </source>
</evidence>
<proteinExistence type="inferred from homology"/>
<evidence type="ECO:0000256" key="1">
    <source>
        <dbReference type="ARBA" id="ARBA00004127"/>
    </source>
</evidence>
<organism evidence="11 12">
    <name type="scientific">Mikania micrantha</name>
    <name type="common">bitter vine</name>
    <dbReference type="NCBI Taxonomy" id="192012"/>
    <lineage>
        <taxon>Eukaryota</taxon>
        <taxon>Viridiplantae</taxon>
        <taxon>Streptophyta</taxon>
        <taxon>Embryophyta</taxon>
        <taxon>Tracheophyta</taxon>
        <taxon>Spermatophyta</taxon>
        <taxon>Magnoliopsida</taxon>
        <taxon>eudicotyledons</taxon>
        <taxon>Gunneridae</taxon>
        <taxon>Pentapetalae</taxon>
        <taxon>asterids</taxon>
        <taxon>campanulids</taxon>
        <taxon>Asterales</taxon>
        <taxon>Asteraceae</taxon>
        <taxon>Asteroideae</taxon>
        <taxon>Heliantheae alliance</taxon>
        <taxon>Eupatorieae</taxon>
        <taxon>Mikania</taxon>
    </lineage>
</organism>
<dbReference type="PANTHER" id="PTHR31269:SF52">
    <property type="entry name" value="ZINC FINGER, CCHC-TYPE, VOLTAGE-DEPENDENT ANION CHANNEL-RELATED"/>
    <property type="match status" value="1"/>
</dbReference>
<feature type="transmembrane region" description="Helical" evidence="10">
    <location>
        <begin position="89"/>
        <end position="112"/>
    </location>
</feature>
<gene>
    <name evidence="11" type="ORF">E3N88_27675</name>
</gene>
<comment type="caution">
    <text evidence="11">The sequence shown here is derived from an EMBL/GenBank/DDBJ whole genome shotgun (WGS) entry which is preliminary data.</text>
</comment>
<comment type="similarity">
    <text evidence="3">Belongs to the SLAC1 S-type anion channel family.</text>
</comment>
<accession>A0A5N6MYV9</accession>
<feature type="transmembrane region" description="Helical" evidence="10">
    <location>
        <begin position="249"/>
        <end position="268"/>
    </location>
</feature>
<evidence type="ECO:0000256" key="6">
    <source>
        <dbReference type="ARBA" id="ARBA00022692"/>
    </source>
</evidence>
<keyword evidence="6 10" id="KW-0812">Transmembrane</keyword>
<evidence type="ECO:0000256" key="8">
    <source>
        <dbReference type="ARBA" id="ARBA00023065"/>
    </source>
</evidence>
<reference evidence="11 12" key="1">
    <citation type="submission" date="2019-05" db="EMBL/GenBank/DDBJ databases">
        <title>Mikania micrantha, genome provides insights into the molecular mechanism of rapid growth.</title>
        <authorList>
            <person name="Liu B."/>
        </authorList>
    </citation>
    <scope>NUCLEOTIDE SEQUENCE [LARGE SCALE GENOMIC DNA]</scope>
    <source>
        <strain evidence="11">NLD-2019</strain>
        <tissue evidence="11">Leaf</tissue>
    </source>
</reference>
<keyword evidence="12" id="KW-1185">Reference proteome</keyword>
<name>A0A5N6MYV9_9ASTR</name>
<dbReference type="GO" id="GO:0006873">
    <property type="term" value="P:intracellular monoatomic ion homeostasis"/>
    <property type="evidence" value="ECO:0007669"/>
    <property type="project" value="InterPro"/>
</dbReference>
<dbReference type="InterPro" id="IPR030183">
    <property type="entry name" value="SLAC/SLAH"/>
</dbReference>
<protein>
    <submittedName>
        <fullName evidence="11">Uncharacterized protein</fullName>
    </submittedName>
</protein>
<feature type="transmembrane region" description="Helical" evidence="10">
    <location>
        <begin position="155"/>
        <end position="173"/>
    </location>
</feature>
<keyword evidence="5" id="KW-1003">Cell membrane</keyword>
<evidence type="ECO:0000256" key="5">
    <source>
        <dbReference type="ARBA" id="ARBA00022475"/>
    </source>
</evidence>
<dbReference type="InterPro" id="IPR038665">
    <property type="entry name" value="Voltage-dep_anion_channel_sf"/>
</dbReference>
<dbReference type="GO" id="GO:0008308">
    <property type="term" value="F:voltage-gated monoatomic anion channel activity"/>
    <property type="evidence" value="ECO:0007669"/>
    <property type="project" value="InterPro"/>
</dbReference>
<dbReference type="EMBL" id="SZYD01000014">
    <property type="protein sequence ID" value="KAD4179084.1"/>
    <property type="molecule type" value="Genomic_DNA"/>
</dbReference>
<dbReference type="Pfam" id="PF03595">
    <property type="entry name" value="SLAC1"/>
    <property type="match status" value="1"/>
</dbReference>
<comment type="subcellular location">
    <subcellularLocation>
        <location evidence="2">Cell membrane</location>
    </subcellularLocation>
    <subcellularLocation>
        <location evidence="1">Endomembrane system</location>
        <topology evidence="1">Multi-pass membrane protein</topology>
    </subcellularLocation>
</comment>
<evidence type="ECO:0000256" key="7">
    <source>
        <dbReference type="ARBA" id="ARBA00022989"/>
    </source>
</evidence>
<dbReference type="OrthoDB" id="1867618at2759"/>
<dbReference type="Proteomes" id="UP000326396">
    <property type="component" value="Linkage Group LG4"/>
</dbReference>
<dbReference type="GO" id="GO:0012505">
    <property type="term" value="C:endomembrane system"/>
    <property type="evidence" value="ECO:0007669"/>
    <property type="project" value="UniProtKB-SubCell"/>
</dbReference>
<dbReference type="InterPro" id="IPR004695">
    <property type="entry name" value="SLAC1/Mae1/Ssu1/TehA"/>
</dbReference>
<evidence type="ECO:0000256" key="2">
    <source>
        <dbReference type="ARBA" id="ARBA00004236"/>
    </source>
</evidence>
<keyword evidence="9 10" id="KW-0472">Membrane</keyword>
<evidence type="ECO:0000256" key="4">
    <source>
        <dbReference type="ARBA" id="ARBA00022448"/>
    </source>
</evidence>
<keyword evidence="8" id="KW-0406">Ion transport</keyword>
<evidence type="ECO:0000313" key="11">
    <source>
        <dbReference type="EMBL" id="KAD4179084.1"/>
    </source>
</evidence>
<keyword evidence="7 10" id="KW-1133">Transmembrane helix</keyword>
<dbReference type="GO" id="GO:0005886">
    <property type="term" value="C:plasma membrane"/>
    <property type="evidence" value="ECO:0007669"/>
    <property type="project" value="UniProtKB-SubCell"/>
</dbReference>
<evidence type="ECO:0000256" key="3">
    <source>
        <dbReference type="ARBA" id="ARBA00007808"/>
    </source>
</evidence>